<keyword evidence="5" id="KW-1185">Reference proteome</keyword>
<dbReference type="PANTHER" id="PTHR43333:SF1">
    <property type="entry name" value="D-ISOMER SPECIFIC 2-HYDROXYACID DEHYDROGENASE NAD-BINDING DOMAIN-CONTAINING PROTEIN"/>
    <property type="match status" value="1"/>
</dbReference>
<evidence type="ECO:0000256" key="1">
    <source>
        <dbReference type="ARBA" id="ARBA00023002"/>
    </source>
</evidence>
<evidence type="ECO:0000259" key="3">
    <source>
        <dbReference type="Pfam" id="PF02826"/>
    </source>
</evidence>
<keyword evidence="1" id="KW-0560">Oxidoreductase</keyword>
<evidence type="ECO:0000313" key="5">
    <source>
        <dbReference type="Proteomes" id="UP000233491"/>
    </source>
</evidence>
<name>A0A1I4TCJ8_9HYPH</name>
<feature type="domain" description="D-isomer specific 2-hydroxyacid dehydrogenase NAD-binding" evidence="3">
    <location>
        <begin position="103"/>
        <end position="278"/>
    </location>
</feature>
<reference evidence="4 5" key="1">
    <citation type="submission" date="2017-12" db="EMBL/GenBank/DDBJ databases">
        <title>Anaerobic carbon monoxide metabolism by Pleomorphomonas carboxyditropha sp. nov., a new mesophilic hydrogenogenic carboxidotroph.</title>
        <authorList>
            <person name="Esquivel-Elizondo S."/>
            <person name="Krajmalnik-Brown R."/>
        </authorList>
    </citation>
    <scope>NUCLEOTIDE SEQUENCE [LARGE SCALE GENOMIC DNA]</scope>
    <source>
        <strain evidence="4 5">R5-392</strain>
    </source>
</reference>
<organism evidence="4 5">
    <name type="scientific">Pleomorphomonas diazotrophica</name>
    <dbReference type="NCBI Taxonomy" id="1166257"/>
    <lineage>
        <taxon>Bacteria</taxon>
        <taxon>Pseudomonadati</taxon>
        <taxon>Pseudomonadota</taxon>
        <taxon>Alphaproteobacteria</taxon>
        <taxon>Hyphomicrobiales</taxon>
        <taxon>Pleomorphomonadaceae</taxon>
        <taxon>Pleomorphomonas</taxon>
    </lineage>
</organism>
<keyword evidence="2" id="KW-0520">NAD</keyword>
<dbReference type="Gene3D" id="3.40.50.720">
    <property type="entry name" value="NAD(P)-binding Rossmann-like Domain"/>
    <property type="match status" value="2"/>
</dbReference>
<dbReference type="Proteomes" id="UP000233491">
    <property type="component" value="Unassembled WGS sequence"/>
</dbReference>
<dbReference type="SUPFAM" id="SSF51735">
    <property type="entry name" value="NAD(P)-binding Rossmann-fold domains"/>
    <property type="match status" value="1"/>
</dbReference>
<protein>
    <submittedName>
        <fullName evidence="4">Glyoxylate/hydroxypyruvate reductase A</fullName>
    </submittedName>
</protein>
<dbReference type="Pfam" id="PF02826">
    <property type="entry name" value="2-Hacid_dh_C"/>
    <property type="match status" value="1"/>
</dbReference>
<sequence length="313" mass="34171">MTILVAVRGWKPDHWIHALREVAPDRSVVLPGDDFDSSSVRYALVWKPEPGYLKTFEKLEVIFSLGAGVDHLTTDPDLPDLPVVRIVDPDLTGRMTEWVVLNVLLHHRRHAHYAAAQTSCSWKPLRQWAAGAVRVGIMGLGELGRDAARALLALGFNVSGWSRTEKRMEGVDCFHGREGLAPFLARTDILVSLLPLTAETENLIDRSVIDALAKDGPLGGPVILNAGRGRSLVEADLLDALNDGRLRGASLDVFATEPLPPESPLWGAPNLFMTPHVAAESDPVALSRYVLGEIVAYEAGQPLRHLVDRGKGY</sequence>
<keyword evidence="4" id="KW-0670">Pyruvate</keyword>
<comment type="caution">
    <text evidence="4">The sequence shown here is derived from an EMBL/GenBank/DDBJ whole genome shotgun (WGS) entry which is preliminary data.</text>
</comment>
<gene>
    <name evidence="4" type="ORF">CXZ10_08500</name>
</gene>
<dbReference type="InterPro" id="IPR006140">
    <property type="entry name" value="D-isomer_DH_NAD-bd"/>
</dbReference>
<dbReference type="OrthoDB" id="9787219at2"/>
<accession>A0A1I4TCJ8</accession>
<dbReference type="CDD" id="cd12164">
    <property type="entry name" value="GDH_like_2"/>
    <property type="match status" value="1"/>
</dbReference>
<dbReference type="PANTHER" id="PTHR43333">
    <property type="entry name" value="2-HACID_DH_C DOMAIN-CONTAINING PROTEIN"/>
    <property type="match status" value="1"/>
</dbReference>
<dbReference type="AlphaFoldDB" id="A0A1I4TCJ8"/>
<dbReference type="RefSeq" id="WP_101288726.1">
    <property type="nucleotide sequence ID" value="NZ_FOUQ01000005.1"/>
</dbReference>
<dbReference type="GO" id="GO:0016491">
    <property type="term" value="F:oxidoreductase activity"/>
    <property type="evidence" value="ECO:0007669"/>
    <property type="project" value="UniProtKB-KW"/>
</dbReference>
<dbReference type="EMBL" id="PJNW01000005">
    <property type="protein sequence ID" value="PKR89415.1"/>
    <property type="molecule type" value="Genomic_DNA"/>
</dbReference>
<proteinExistence type="predicted"/>
<evidence type="ECO:0000256" key="2">
    <source>
        <dbReference type="ARBA" id="ARBA00023027"/>
    </source>
</evidence>
<dbReference type="GO" id="GO:0051287">
    <property type="term" value="F:NAD binding"/>
    <property type="evidence" value="ECO:0007669"/>
    <property type="project" value="InterPro"/>
</dbReference>
<evidence type="ECO:0000313" key="4">
    <source>
        <dbReference type="EMBL" id="PKR89415.1"/>
    </source>
</evidence>
<dbReference type="InterPro" id="IPR036291">
    <property type="entry name" value="NAD(P)-bd_dom_sf"/>
</dbReference>